<feature type="domain" description="Peptidase S8/S53" evidence="2">
    <location>
        <begin position="286"/>
        <end position="533"/>
    </location>
</feature>
<evidence type="ECO:0000256" key="1">
    <source>
        <dbReference type="SAM" id="MobiDB-lite"/>
    </source>
</evidence>
<reference evidence="3 4" key="1">
    <citation type="submission" date="2018-01" db="EMBL/GenBank/DDBJ databases">
        <title>Genome characterization of the sugarcane-associated fungus Trichoderma ghanense CCMA-1212 and their application in lignocelulose bioconversion.</title>
        <authorList>
            <person name="Steindorff A.S."/>
            <person name="Mendes T.D."/>
            <person name="Vilela E.S.D."/>
            <person name="Rodrigues D.S."/>
            <person name="Formighieri E.F."/>
            <person name="Melo I.S."/>
            <person name="Favaro L.C.L."/>
        </authorList>
    </citation>
    <scope>NUCLEOTIDE SEQUENCE [LARGE SCALE GENOMIC DNA]</scope>
    <source>
        <strain evidence="3 4">CCMA-1212</strain>
    </source>
</reference>
<dbReference type="InterPro" id="IPR036852">
    <property type="entry name" value="Peptidase_S8/S53_dom_sf"/>
</dbReference>
<name>A0ABY2H4J8_9HYPO</name>
<dbReference type="RefSeq" id="XP_073558868.1">
    <property type="nucleotide sequence ID" value="XM_073702424.1"/>
</dbReference>
<dbReference type="InterPro" id="IPR018294">
    <property type="entry name" value="ISPD_synthase_CS"/>
</dbReference>
<comment type="caution">
    <text evidence="3">The sequence shown here is derived from an EMBL/GenBank/DDBJ whole genome shotgun (WGS) entry which is preliminary data.</text>
</comment>
<keyword evidence="4" id="KW-1185">Reference proteome</keyword>
<dbReference type="Gene3D" id="3.40.50.200">
    <property type="entry name" value="Peptidase S8/S53 domain"/>
    <property type="match status" value="1"/>
</dbReference>
<evidence type="ECO:0000313" key="4">
    <source>
        <dbReference type="Proteomes" id="UP001642720"/>
    </source>
</evidence>
<sequence length="576" mass="64815">MARHFAEQRINMTRPSKEGDDQSMEAELEELEASLKRQCLVVFDHATCKRIMYKKGSAREIFLTLDDDIVSWEFLESQKRHYKLDTSLKRVHICNSVSVYWDDMSLEHRKIAAGWGCAGNVDLFMVFQWLKTEVKVKKILEVVVHDGARRGVTADEVATREKKPHSDTAIVHCLEDLGVETLDWQRMDIPADVIVEGAGQSIRTLYLYCSGLKAVLQSWADRRGLGLESIECIRKYAKAFKEDLQSTFDELYPGKKSLTIKCTLAPPKKSTASKVKGKNEQGFEEVALIDDGVKTSYAGLDNNIYAGRSGWHHIDSNTHSGLQGPEYFRNYNSSHTGHGTVMAYYIKRVCPKVHLYVAKLDPSRHRLDFGGHGERITFSRESVAEALEWAVEEEVDIISMSWAIDKDTTQNPNSVGLDQRLRKAIGDAVSKNILLFCANPDKGPSYINNDTYPKGLDTDHVFCVGAATQNGVRWSQIDSNDTSCNYFLPGVELGIQVESTTRKTPDEPPQEWRKHSGSSLSCALAAGLAAMILHCSLVSGVAEFDTPKWKWLRSHDGMRMAFEKIQVERTTGWLPQ</sequence>
<feature type="region of interest" description="Disordered" evidence="1">
    <location>
        <begin position="1"/>
        <end position="23"/>
    </location>
</feature>
<protein>
    <recommendedName>
        <fullName evidence="2">Peptidase S8/S53 domain-containing protein</fullName>
    </recommendedName>
</protein>
<evidence type="ECO:0000313" key="3">
    <source>
        <dbReference type="EMBL" id="TFB02667.1"/>
    </source>
</evidence>
<dbReference type="GeneID" id="300576874"/>
<proteinExistence type="predicted"/>
<gene>
    <name evidence="3" type="ORF">CCMA1212_005148</name>
</gene>
<accession>A0ABY2H4J8</accession>
<dbReference type="Pfam" id="PF00082">
    <property type="entry name" value="Peptidase_S8"/>
    <property type="match status" value="1"/>
</dbReference>
<dbReference type="SUPFAM" id="SSF52743">
    <property type="entry name" value="Subtilisin-like"/>
    <property type="match status" value="1"/>
</dbReference>
<dbReference type="InterPro" id="IPR000209">
    <property type="entry name" value="Peptidase_S8/S53_dom"/>
</dbReference>
<dbReference type="PROSITE" id="PS01295">
    <property type="entry name" value="ISPD"/>
    <property type="match status" value="1"/>
</dbReference>
<dbReference type="Proteomes" id="UP001642720">
    <property type="component" value="Unassembled WGS sequence"/>
</dbReference>
<organism evidence="3 4">
    <name type="scientific">Trichoderma ghanense</name>
    <dbReference type="NCBI Taxonomy" id="65468"/>
    <lineage>
        <taxon>Eukaryota</taxon>
        <taxon>Fungi</taxon>
        <taxon>Dikarya</taxon>
        <taxon>Ascomycota</taxon>
        <taxon>Pezizomycotina</taxon>
        <taxon>Sordariomycetes</taxon>
        <taxon>Hypocreomycetidae</taxon>
        <taxon>Hypocreales</taxon>
        <taxon>Hypocreaceae</taxon>
        <taxon>Trichoderma</taxon>
    </lineage>
</organism>
<evidence type="ECO:0000259" key="2">
    <source>
        <dbReference type="Pfam" id="PF00082"/>
    </source>
</evidence>
<dbReference type="EMBL" id="PPTA01000006">
    <property type="protein sequence ID" value="TFB02667.1"/>
    <property type="molecule type" value="Genomic_DNA"/>
</dbReference>